<dbReference type="GO" id="GO:0008483">
    <property type="term" value="F:transaminase activity"/>
    <property type="evidence" value="ECO:0007669"/>
    <property type="project" value="InterPro"/>
</dbReference>
<name>A0A0L0D7W3_THETB</name>
<dbReference type="GO" id="GO:0005739">
    <property type="term" value="C:mitochondrion"/>
    <property type="evidence" value="ECO:0007669"/>
    <property type="project" value="TreeGrafter"/>
</dbReference>
<reference evidence="3 4" key="1">
    <citation type="submission" date="2010-05" db="EMBL/GenBank/DDBJ databases">
        <title>The Genome Sequence of Thecamonas trahens ATCC 50062.</title>
        <authorList>
            <consortium name="The Broad Institute Genome Sequencing Platform"/>
            <person name="Russ C."/>
            <person name="Cuomo C."/>
            <person name="Shea T."/>
            <person name="Young S.K."/>
            <person name="Zeng Q."/>
            <person name="Koehrsen M."/>
            <person name="Haas B."/>
            <person name="Borodovsky M."/>
            <person name="Guigo R."/>
            <person name="Alvarado L."/>
            <person name="Berlin A."/>
            <person name="Bochicchio J."/>
            <person name="Borenstein D."/>
            <person name="Chapman S."/>
            <person name="Chen Z."/>
            <person name="Freedman E."/>
            <person name="Gellesch M."/>
            <person name="Goldberg J."/>
            <person name="Griggs A."/>
            <person name="Gujja S."/>
            <person name="Heilman E."/>
            <person name="Heiman D."/>
            <person name="Hepburn T."/>
            <person name="Howarth C."/>
            <person name="Jen D."/>
            <person name="Larson L."/>
            <person name="Mehta T."/>
            <person name="Park D."/>
            <person name="Pearson M."/>
            <person name="Roberts A."/>
            <person name="Saif S."/>
            <person name="Shenoy N."/>
            <person name="Sisk P."/>
            <person name="Stolte C."/>
            <person name="Sykes S."/>
            <person name="Thomson T."/>
            <person name="Walk T."/>
            <person name="White J."/>
            <person name="Yandava C."/>
            <person name="Burger G."/>
            <person name="Gray M.W."/>
            <person name="Holland P.W.H."/>
            <person name="King N."/>
            <person name="Lang F.B.F."/>
            <person name="Roger A.J."/>
            <person name="Ruiz-Trillo I."/>
            <person name="Lander E."/>
            <person name="Nusbaum C."/>
        </authorList>
    </citation>
    <scope>NUCLEOTIDE SEQUENCE [LARGE SCALE GENOMIC DNA]</scope>
    <source>
        <strain evidence="3 4">ATCC 50062</strain>
    </source>
</reference>
<sequence length="847" mass="87001">MPMSTVPAIASPTTVLPSGTLLADTDSITSTSLLCKIGELAARTVGPLPQNDDTIAAATNADLFALPRAIALGTIDDILAPMIGKALRRWALQAAPQLIAKAGRGALVVAAHGPLLPTNVTVAQDGKVSFAAGELPMLPQLRVIHLAQSCAALAASAADPIEAAAAVVAGYTAIAPLAGHELDLFFDTMLAAVAQAALAEGTKASGEALAALSAVHPRWARYRLRAAAGLADAVPGAALLKTALANPDLAVAPLVVGSPATLRPSGKASIHTAVTTVPGATVCAVLGGSVHALGSTADGDVVVMAHAIGDVLDARVAAQAQISTFYTVYSGLDAGAAAGLDVGLALVAGTEIGKAAEAGRVWFQLALDLCGNELGFSEPMAAEAAGVFDALTPNGNILLRMGGENENEASSEASASSASSSRAEEDAMVARREAVLAPNFTLLFDKPLHIVRGEGQYLYAADGTQYLDCVNNVCHVGHCHPRVVAAGAAQMAVLNTNSRYLHSNLINYGEKLLAKFPEELCVVFFVNSGSEANDLALRLARVATGGNASVVMEGAYHGHLSSLIELSPYKFDAPGGVGKPQHVHVAPLPHKYRDPAACDGAAVGAKIVADVKAAGQKINAFYCESIIGCGGQIVLPDGYLAGMYDAIRGAGGVTIADEVQTGFGRVGSHFWAFETQGVVPDIVTIGKPMGNGHPVAGVVTTRAVADAFNNGMDYFNTYGGNPVSMAVGLAVLETIEAEGLQANAVVRGDQLMTGLAALKDKYPMVGDVRGIGLFIGVELVTDRESFEADGEAARKVVEHIRHKWHIFVSPDGPGHNVLKVKPPVCVTEADCERVIAAFDDALAALSQ</sequence>
<dbReference type="Gene3D" id="3.90.1150.10">
    <property type="entry name" value="Aspartate Aminotransferase, domain 1"/>
    <property type="match status" value="1"/>
</dbReference>
<proteinExistence type="inferred from homology"/>
<dbReference type="GeneID" id="25563930"/>
<dbReference type="InterPro" id="IPR005814">
    <property type="entry name" value="Aminotrans_3"/>
</dbReference>
<dbReference type="EMBL" id="GL349450">
    <property type="protein sequence ID" value="KNC48156.1"/>
    <property type="molecule type" value="Genomic_DNA"/>
</dbReference>
<evidence type="ECO:0000313" key="4">
    <source>
        <dbReference type="Proteomes" id="UP000054408"/>
    </source>
</evidence>
<dbReference type="InterPro" id="IPR015424">
    <property type="entry name" value="PyrdxlP-dep_Trfase"/>
</dbReference>
<evidence type="ECO:0000313" key="3">
    <source>
        <dbReference type="EMBL" id="KNC48156.1"/>
    </source>
</evidence>
<dbReference type="SUPFAM" id="SSF53383">
    <property type="entry name" value="PLP-dependent transferases"/>
    <property type="match status" value="1"/>
</dbReference>
<dbReference type="InterPro" id="IPR015422">
    <property type="entry name" value="PyrdxlP-dep_Trfase_small"/>
</dbReference>
<gene>
    <name evidence="3" type="ORF">AMSG_04385</name>
</gene>
<dbReference type="Gene3D" id="3.40.640.10">
    <property type="entry name" value="Type I PLP-dependent aspartate aminotransferase-like (Major domain)"/>
    <property type="match status" value="1"/>
</dbReference>
<dbReference type="OrthoDB" id="10261433at2759"/>
<dbReference type="PANTHER" id="PTHR45688:SF13">
    <property type="entry name" value="ALANINE--GLYOXYLATE AMINOTRANSFERASE 2-LIKE"/>
    <property type="match status" value="1"/>
</dbReference>
<dbReference type="eggNOG" id="KOG1403">
    <property type="taxonomic scope" value="Eukaryota"/>
</dbReference>
<dbReference type="AlphaFoldDB" id="A0A0L0D7W3"/>
<dbReference type="PANTHER" id="PTHR45688">
    <property type="match status" value="1"/>
</dbReference>
<dbReference type="GO" id="GO:0030170">
    <property type="term" value="F:pyridoxal phosphate binding"/>
    <property type="evidence" value="ECO:0007669"/>
    <property type="project" value="InterPro"/>
</dbReference>
<keyword evidence="4" id="KW-1185">Reference proteome</keyword>
<dbReference type="Proteomes" id="UP000054408">
    <property type="component" value="Unassembled WGS sequence"/>
</dbReference>
<keyword evidence="2" id="KW-0663">Pyridoxal phosphate</keyword>
<organism evidence="3 4">
    <name type="scientific">Thecamonas trahens ATCC 50062</name>
    <dbReference type="NCBI Taxonomy" id="461836"/>
    <lineage>
        <taxon>Eukaryota</taxon>
        <taxon>Apusozoa</taxon>
        <taxon>Apusomonadida</taxon>
        <taxon>Apusomonadidae</taxon>
        <taxon>Thecamonas</taxon>
    </lineage>
</organism>
<dbReference type="Pfam" id="PF00202">
    <property type="entry name" value="Aminotran_3"/>
    <property type="match status" value="1"/>
</dbReference>
<dbReference type="RefSeq" id="XP_013758726.1">
    <property type="nucleotide sequence ID" value="XM_013903272.1"/>
</dbReference>
<dbReference type="InterPro" id="IPR015421">
    <property type="entry name" value="PyrdxlP-dep_Trfase_major"/>
</dbReference>
<comment type="similarity">
    <text evidence="1">Belongs to the class-III pyridoxal-phosphate-dependent aminotransferase family.</text>
</comment>
<protein>
    <submittedName>
        <fullName evidence="3">4-aminobutyrate transaminase</fullName>
    </submittedName>
</protein>
<evidence type="ECO:0000256" key="1">
    <source>
        <dbReference type="ARBA" id="ARBA00008954"/>
    </source>
</evidence>
<accession>A0A0L0D7W3</accession>
<dbReference type="CDD" id="cd00610">
    <property type="entry name" value="OAT_like"/>
    <property type="match status" value="1"/>
</dbReference>
<dbReference type="STRING" id="461836.A0A0L0D7W3"/>
<evidence type="ECO:0000256" key="2">
    <source>
        <dbReference type="ARBA" id="ARBA00022898"/>
    </source>
</evidence>